<dbReference type="AlphaFoldDB" id="A0ABD3G0U5"/>
<evidence type="ECO:0000313" key="2">
    <source>
        <dbReference type="Proteomes" id="UP001632037"/>
    </source>
</evidence>
<dbReference type="EMBL" id="JBIMZQ010000003">
    <property type="protein sequence ID" value="KAL3672783.1"/>
    <property type="molecule type" value="Genomic_DNA"/>
</dbReference>
<protein>
    <submittedName>
        <fullName evidence="1">Uncharacterized protein</fullName>
    </submittedName>
</protein>
<sequence>MAKCEACATNQCDGSYDKRHMCDNLNECACTCQEHPGTTMGKFFGAVGVDAGLLGVGVSLGVATVATGGLAPAILASVATSAGISSTINPISKKISGERMTFENYATNVGVGATIGAVTGGMGSGVVDVTSNLVQDSAIESCTRGLAKFGIRTVVGGVTGDTAAAFQEDANVVSNDNWEGLKGIVVGAATGDMAHVGSNAVNKAISETAVPSDTPRIVDDTLTGEQQPMEKVVADPGWTHSIAKVVVDVAGAGVISAGKQLLFEGEIDGQRVLNAVQLAARGTKNTAIKSNEGQDVMNQIIALEEVAARSDRTVTDPLRTADQREDLRTFNDAQNHAEIEHQDIQAIKHIVLHRGSVGRLNARVTRRMFGRNNALTGDHVGQSDFDLRDAPGQDNPNQGRTSTRLIVDRLVSYVPFHTAVYQTDNHNYRDAPELGQVADGALTDVTRKIREASPAVQNVLSLFSKGGSRCEEEKGKKDGKGAASIG</sequence>
<accession>A0ABD3G0U5</accession>
<proteinExistence type="predicted"/>
<comment type="caution">
    <text evidence="1">The sequence shown here is derived from an EMBL/GenBank/DDBJ whole genome shotgun (WGS) entry which is preliminary data.</text>
</comment>
<dbReference type="Proteomes" id="UP001632037">
    <property type="component" value="Unassembled WGS sequence"/>
</dbReference>
<name>A0ABD3G0U5_9STRA</name>
<keyword evidence="2" id="KW-1185">Reference proteome</keyword>
<gene>
    <name evidence="1" type="ORF">V7S43_002073</name>
</gene>
<organism evidence="1 2">
    <name type="scientific">Phytophthora oleae</name>
    <dbReference type="NCBI Taxonomy" id="2107226"/>
    <lineage>
        <taxon>Eukaryota</taxon>
        <taxon>Sar</taxon>
        <taxon>Stramenopiles</taxon>
        <taxon>Oomycota</taxon>
        <taxon>Peronosporomycetes</taxon>
        <taxon>Peronosporales</taxon>
        <taxon>Peronosporaceae</taxon>
        <taxon>Phytophthora</taxon>
    </lineage>
</organism>
<evidence type="ECO:0000313" key="1">
    <source>
        <dbReference type="EMBL" id="KAL3672783.1"/>
    </source>
</evidence>
<reference evidence="1 2" key="1">
    <citation type="submission" date="2024-09" db="EMBL/GenBank/DDBJ databases">
        <title>Genome sequencing and assembly of Phytophthora oleae, isolate VK10A, causative agent of rot of olive drupes.</title>
        <authorList>
            <person name="Conti Taguali S."/>
            <person name="Riolo M."/>
            <person name="La Spada F."/>
            <person name="Cacciola S.O."/>
            <person name="Dionisio G."/>
        </authorList>
    </citation>
    <scope>NUCLEOTIDE SEQUENCE [LARGE SCALE GENOMIC DNA]</scope>
    <source>
        <strain evidence="1 2">VK10A</strain>
    </source>
</reference>